<keyword evidence="4 9" id="KW-1003">Cell membrane</keyword>
<protein>
    <recommendedName>
        <fullName evidence="9">Transport permease protein</fullName>
    </recommendedName>
</protein>
<keyword evidence="6 9" id="KW-1133">Transmembrane helix</keyword>
<evidence type="ECO:0000256" key="3">
    <source>
        <dbReference type="ARBA" id="ARBA00022448"/>
    </source>
</evidence>
<keyword evidence="8 9" id="KW-0472">Membrane</keyword>
<evidence type="ECO:0000256" key="4">
    <source>
        <dbReference type="ARBA" id="ARBA00022475"/>
    </source>
</evidence>
<evidence type="ECO:0000256" key="7">
    <source>
        <dbReference type="ARBA" id="ARBA00023047"/>
    </source>
</evidence>
<evidence type="ECO:0000256" key="8">
    <source>
        <dbReference type="ARBA" id="ARBA00023136"/>
    </source>
</evidence>
<comment type="caution">
    <text evidence="11">The sequence shown here is derived from an EMBL/GenBank/DDBJ whole genome shotgun (WGS) entry which is preliminary data.</text>
</comment>
<gene>
    <name evidence="11" type="ORF">EV148_101109</name>
</gene>
<name>A0A4R2IDL2_9GAMM</name>
<dbReference type="InterPro" id="IPR013525">
    <property type="entry name" value="ABC2_TM"/>
</dbReference>
<evidence type="ECO:0000256" key="2">
    <source>
        <dbReference type="ARBA" id="ARBA00007783"/>
    </source>
</evidence>
<dbReference type="EMBL" id="SLWQ01000001">
    <property type="protein sequence ID" value="TCO42703.1"/>
    <property type="molecule type" value="Genomic_DNA"/>
</dbReference>
<proteinExistence type="inferred from homology"/>
<keyword evidence="7" id="KW-0762">Sugar transport</keyword>
<dbReference type="PROSITE" id="PS51012">
    <property type="entry name" value="ABC_TM2"/>
    <property type="match status" value="1"/>
</dbReference>
<dbReference type="Proteomes" id="UP000294862">
    <property type="component" value="Unassembled WGS sequence"/>
</dbReference>
<dbReference type="PANTHER" id="PTHR30413:SF10">
    <property type="entry name" value="CAPSULE POLYSACCHARIDE EXPORT INNER-MEMBRANE PROTEIN CTRC"/>
    <property type="match status" value="1"/>
</dbReference>
<evidence type="ECO:0000256" key="6">
    <source>
        <dbReference type="ARBA" id="ARBA00022989"/>
    </source>
</evidence>
<feature type="domain" description="ABC transmembrane type-2" evidence="10">
    <location>
        <begin position="27"/>
        <end position="251"/>
    </location>
</feature>
<evidence type="ECO:0000256" key="5">
    <source>
        <dbReference type="ARBA" id="ARBA00022692"/>
    </source>
</evidence>
<organism evidence="11 12">
    <name type="scientific">Dokdonella fugitiva</name>
    <dbReference type="NCBI Taxonomy" id="328517"/>
    <lineage>
        <taxon>Bacteria</taxon>
        <taxon>Pseudomonadati</taxon>
        <taxon>Pseudomonadota</taxon>
        <taxon>Gammaproteobacteria</taxon>
        <taxon>Lysobacterales</taxon>
        <taxon>Rhodanobacteraceae</taxon>
        <taxon>Dokdonella</taxon>
    </lineage>
</organism>
<dbReference type="GO" id="GO:0015920">
    <property type="term" value="P:lipopolysaccharide transport"/>
    <property type="evidence" value="ECO:0007669"/>
    <property type="project" value="TreeGrafter"/>
</dbReference>
<dbReference type="PANTHER" id="PTHR30413">
    <property type="entry name" value="INNER MEMBRANE TRANSPORT PERMEASE"/>
    <property type="match status" value="1"/>
</dbReference>
<evidence type="ECO:0000259" key="10">
    <source>
        <dbReference type="PROSITE" id="PS51012"/>
    </source>
</evidence>
<keyword evidence="3 9" id="KW-0813">Transport</keyword>
<evidence type="ECO:0000313" key="12">
    <source>
        <dbReference type="Proteomes" id="UP000294862"/>
    </source>
</evidence>
<evidence type="ECO:0000256" key="9">
    <source>
        <dbReference type="RuleBase" id="RU361157"/>
    </source>
</evidence>
<comment type="subcellular location">
    <subcellularLocation>
        <location evidence="9">Cell inner membrane</location>
        <topology evidence="9">Multi-pass membrane protein</topology>
    </subcellularLocation>
    <subcellularLocation>
        <location evidence="1">Cell membrane</location>
        <topology evidence="1">Multi-pass membrane protein</topology>
    </subcellularLocation>
</comment>
<sequence>MNAMSSTTLTLRFLQREFRERFTGSLSGSAWALLQPLLQLGVYSFVFVHVFKARIPGADAPGYVPFLVTALWPWTAFSEAVLRSTTVIQNNAALIGKVALPREVLVFASVCTSFAVHVAGFVAILLVLRVGNAGIALGGLPLALMSYVPLFALALGISLACAAVQVFVRDLAQLLVQLLPLMMFGAPVFYDRALLPPAVQPWLSLNPFTFYADAFRVTLLHHGSVAWSSVAIAVAVAALVLVAGIGVFRRLDAHFEDFL</sequence>
<feature type="transmembrane region" description="Helical" evidence="9">
    <location>
        <begin position="30"/>
        <end position="51"/>
    </location>
</feature>
<dbReference type="Pfam" id="PF01061">
    <property type="entry name" value="ABC2_membrane"/>
    <property type="match status" value="1"/>
</dbReference>
<keyword evidence="5 9" id="KW-0812">Transmembrane</keyword>
<feature type="transmembrane region" description="Helical" evidence="9">
    <location>
        <begin position="140"/>
        <end position="164"/>
    </location>
</feature>
<keyword evidence="7" id="KW-0625">Polysaccharide transport</keyword>
<accession>A0A4R2IDL2</accession>
<evidence type="ECO:0000256" key="1">
    <source>
        <dbReference type="ARBA" id="ARBA00004651"/>
    </source>
</evidence>
<feature type="transmembrane region" description="Helical" evidence="9">
    <location>
        <begin position="171"/>
        <end position="190"/>
    </location>
</feature>
<dbReference type="AlphaFoldDB" id="A0A4R2IDL2"/>
<dbReference type="InterPro" id="IPR047817">
    <property type="entry name" value="ABC2_TM_bact-type"/>
</dbReference>
<comment type="similarity">
    <text evidence="2 9">Belongs to the ABC-2 integral membrane protein family.</text>
</comment>
<feature type="transmembrane region" description="Helical" evidence="9">
    <location>
        <begin position="225"/>
        <end position="248"/>
    </location>
</feature>
<dbReference type="GO" id="GO:0140359">
    <property type="term" value="F:ABC-type transporter activity"/>
    <property type="evidence" value="ECO:0007669"/>
    <property type="project" value="InterPro"/>
</dbReference>
<dbReference type="GO" id="GO:0005886">
    <property type="term" value="C:plasma membrane"/>
    <property type="evidence" value="ECO:0007669"/>
    <property type="project" value="UniProtKB-SubCell"/>
</dbReference>
<feature type="transmembrane region" description="Helical" evidence="9">
    <location>
        <begin position="104"/>
        <end position="128"/>
    </location>
</feature>
<reference evidence="11 12" key="1">
    <citation type="journal article" date="2015" name="Stand. Genomic Sci.">
        <title>Genomic Encyclopedia of Bacterial and Archaeal Type Strains, Phase III: the genomes of soil and plant-associated and newly described type strains.</title>
        <authorList>
            <person name="Whitman W.B."/>
            <person name="Woyke T."/>
            <person name="Klenk H.P."/>
            <person name="Zhou Y."/>
            <person name="Lilburn T.G."/>
            <person name="Beck B.J."/>
            <person name="De Vos P."/>
            <person name="Vandamme P."/>
            <person name="Eisen J.A."/>
            <person name="Garrity G."/>
            <person name="Hugenholtz P."/>
            <person name="Kyrpides N.C."/>
        </authorList>
    </citation>
    <scope>NUCLEOTIDE SEQUENCE [LARGE SCALE GENOMIC DNA]</scope>
    <source>
        <strain evidence="11 12">A3</strain>
    </source>
</reference>
<keyword evidence="12" id="KW-1185">Reference proteome</keyword>
<dbReference type="GO" id="GO:0015774">
    <property type="term" value="P:polysaccharide transport"/>
    <property type="evidence" value="ECO:0007669"/>
    <property type="project" value="UniProtKB-KW"/>
</dbReference>
<comment type="caution">
    <text evidence="9">Lacks conserved residue(s) required for the propagation of feature annotation.</text>
</comment>
<evidence type="ECO:0000313" key="11">
    <source>
        <dbReference type="EMBL" id="TCO42703.1"/>
    </source>
</evidence>